<sequence length="234" mass="25328">MMPFYGIFDPTYILVIIGLLISMAASSYVNSTFRKYDKIQSRNNVTGTKAAQYILQAEHINDVGVQQIAGDLTDNYNSGNKILSLSEATAQSTSVAAIGVAAHECGHAVQDHTGYNPLKIRAAIVPIANIGSAISFPIILVGVLLSWNQALINIGIFAFSLALLFQLVTLPVEFNASRRALKILSDGNILTEEEVPMARKVLFAAALTYVAAALSTFLQLLRLIILFSGNNRRN</sequence>
<accession>A0A1E5H2V2</accession>
<dbReference type="InterPro" id="IPR007395">
    <property type="entry name" value="Zn_peptidase_2"/>
</dbReference>
<dbReference type="Pfam" id="PF04298">
    <property type="entry name" value="Zn_peptidase_2"/>
    <property type="match status" value="1"/>
</dbReference>
<gene>
    <name evidence="2" type="ORF">BCR23_00670</name>
</gene>
<keyword evidence="1" id="KW-0472">Membrane</keyword>
<dbReference type="Proteomes" id="UP000094764">
    <property type="component" value="Unassembled WGS sequence"/>
</dbReference>
<feature type="transmembrane region" description="Helical" evidence="1">
    <location>
        <begin position="151"/>
        <end position="172"/>
    </location>
</feature>
<feature type="transmembrane region" description="Helical" evidence="1">
    <location>
        <begin position="12"/>
        <end position="33"/>
    </location>
</feature>
<organism evidence="2 3">
    <name type="scientific">Enterococcus quebecensis</name>
    <dbReference type="NCBI Taxonomy" id="903983"/>
    <lineage>
        <taxon>Bacteria</taxon>
        <taxon>Bacillati</taxon>
        <taxon>Bacillota</taxon>
        <taxon>Bacilli</taxon>
        <taxon>Lactobacillales</taxon>
        <taxon>Enterococcaceae</taxon>
        <taxon>Enterococcus</taxon>
    </lineage>
</organism>
<dbReference type="PANTHER" id="PTHR36434:SF1">
    <property type="entry name" value="MEMBRANE PROTEASE YUGP-RELATED"/>
    <property type="match status" value="1"/>
</dbReference>
<dbReference type="RefSeq" id="WP_069633579.1">
    <property type="nucleotide sequence ID" value="NZ_JXKZ01000001.1"/>
</dbReference>
<dbReference type="AlphaFoldDB" id="A0A1E5H2V2"/>
<protein>
    <submittedName>
        <fullName evidence="2">Peptidase</fullName>
    </submittedName>
</protein>
<comment type="caution">
    <text evidence="2">The sequence shown here is derived from an EMBL/GenBank/DDBJ whole genome shotgun (WGS) entry which is preliminary data.</text>
</comment>
<keyword evidence="3" id="KW-1185">Reference proteome</keyword>
<name>A0A1E5H2V2_9ENTE</name>
<feature type="transmembrane region" description="Helical" evidence="1">
    <location>
        <begin position="201"/>
        <end position="225"/>
    </location>
</feature>
<dbReference type="EMBL" id="MIKB01000001">
    <property type="protein sequence ID" value="OEG19236.1"/>
    <property type="molecule type" value="Genomic_DNA"/>
</dbReference>
<dbReference type="OrthoDB" id="9784298at2"/>
<keyword evidence="1" id="KW-1133">Transmembrane helix</keyword>
<proteinExistence type="predicted"/>
<feature type="transmembrane region" description="Helical" evidence="1">
    <location>
        <begin position="122"/>
        <end position="145"/>
    </location>
</feature>
<dbReference type="PANTHER" id="PTHR36434">
    <property type="entry name" value="MEMBRANE PROTEASE YUGP-RELATED"/>
    <property type="match status" value="1"/>
</dbReference>
<dbReference type="STRING" id="903983.BCR23_00670"/>
<evidence type="ECO:0000256" key="1">
    <source>
        <dbReference type="SAM" id="Phobius"/>
    </source>
</evidence>
<evidence type="ECO:0000313" key="3">
    <source>
        <dbReference type="Proteomes" id="UP000094764"/>
    </source>
</evidence>
<evidence type="ECO:0000313" key="2">
    <source>
        <dbReference type="EMBL" id="OEG19236.1"/>
    </source>
</evidence>
<reference evidence="3" key="1">
    <citation type="submission" date="2016-09" db="EMBL/GenBank/DDBJ databases">
        <authorList>
            <person name="Gulvik C.A."/>
        </authorList>
    </citation>
    <scope>NUCLEOTIDE SEQUENCE [LARGE SCALE GENOMIC DNA]</scope>
    <source>
        <strain evidence="3">LMG 26306</strain>
    </source>
</reference>
<keyword evidence="1" id="KW-0812">Transmembrane</keyword>